<proteinExistence type="inferred from homology"/>
<dbReference type="RefSeq" id="WP_316265382.1">
    <property type="nucleotide sequence ID" value="NZ_AP027742.1"/>
</dbReference>
<evidence type="ECO:0000313" key="10">
    <source>
        <dbReference type="Proteomes" id="UP001305815"/>
    </source>
</evidence>
<keyword evidence="10" id="KW-1185">Reference proteome</keyword>
<dbReference type="Gene3D" id="3.40.50.300">
    <property type="entry name" value="P-loop containing nucleotide triphosphate hydrolases"/>
    <property type="match status" value="1"/>
</dbReference>
<dbReference type="InterPro" id="IPR003593">
    <property type="entry name" value="AAA+_ATPase"/>
</dbReference>
<dbReference type="PANTHER" id="PTHR43166:SF9">
    <property type="entry name" value="GLUTAMATE_ASPARTATE IMPORT ATP-BINDING PROTEIN GLTL"/>
    <property type="match status" value="1"/>
</dbReference>
<dbReference type="InterPro" id="IPR003439">
    <property type="entry name" value="ABC_transporter-like_ATP-bd"/>
</dbReference>
<evidence type="ECO:0000256" key="3">
    <source>
        <dbReference type="ARBA" id="ARBA00022448"/>
    </source>
</evidence>
<gene>
    <name evidence="9" type="primary">glnQ</name>
    <name evidence="9" type="ORF">Lac1_25170</name>
</gene>
<protein>
    <submittedName>
        <fullName evidence="9">Amino acid ABC transporter ATP-binding protein</fullName>
    </submittedName>
</protein>
<evidence type="ECO:0000313" key="9">
    <source>
        <dbReference type="EMBL" id="BDZ78334.1"/>
    </source>
</evidence>
<comment type="subcellular location">
    <subcellularLocation>
        <location evidence="1">Cell membrane</location>
        <topology evidence="1">Peripheral membrane protein</topology>
    </subcellularLocation>
</comment>
<dbReference type="PANTHER" id="PTHR43166">
    <property type="entry name" value="AMINO ACID IMPORT ATP-BINDING PROTEIN"/>
    <property type="match status" value="1"/>
</dbReference>
<dbReference type="Pfam" id="PF00005">
    <property type="entry name" value="ABC_tran"/>
    <property type="match status" value="1"/>
</dbReference>
<evidence type="ECO:0000256" key="2">
    <source>
        <dbReference type="ARBA" id="ARBA00005417"/>
    </source>
</evidence>
<keyword evidence="7" id="KW-0472">Membrane</keyword>
<dbReference type="SMART" id="SM00382">
    <property type="entry name" value="AAA"/>
    <property type="match status" value="1"/>
</dbReference>
<dbReference type="PROSITE" id="PS00211">
    <property type="entry name" value="ABC_TRANSPORTER_1"/>
    <property type="match status" value="1"/>
</dbReference>
<feature type="domain" description="ABC transporter" evidence="8">
    <location>
        <begin position="3"/>
        <end position="234"/>
    </location>
</feature>
<dbReference type="GO" id="GO:0005524">
    <property type="term" value="F:ATP binding"/>
    <property type="evidence" value="ECO:0007669"/>
    <property type="project" value="UniProtKB-KW"/>
</dbReference>
<dbReference type="InterPro" id="IPR017871">
    <property type="entry name" value="ABC_transporter-like_CS"/>
</dbReference>
<evidence type="ECO:0000256" key="4">
    <source>
        <dbReference type="ARBA" id="ARBA00022475"/>
    </source>
</evidence>
<dbReference type="InterPro" id="IPR027417">
    <property type="entry name" value="P-loop_NTPase"/>
</dbReference>
<dbReference type="InterPro" id="IPR050086">
    <property type="entry name" value="MetN_ABC_transporter-like"/>
</dbReference>
<dbReference type="EMBL" id="AP027742">
    <property type="protein sequence ID" value="BDZ78334.1"/>
    <property type="molecule type" value="Genomic_DNA"/>
</dbReference>
<comment type="similarity">
    <text evidence="2">Belongs to the ABC transporter superfamily.</text>
</comment>
<keyword evidence="5" id="KW-0547">Nucleotide-binding</keyword>
<reference evidence="10" key="1">
    <citation type="journal article" date="2023" name="Int. J. Syst. Evol. Microbiol.">
        <title>Claveliimonas bilis gen. nov., sp. nov., deoxycholic acid-producing bacteria isolated from human faeces, and reclassification of Sellimonas monacensis Zenner et al. 2021 as Claveliimonas monacensis comb. nov.</title>
        <authorList>
            <person name="Hisatomi A."/>
            <person name="Kastawa N.W.E.P.G."/>
            <person name="Song I."/>
            <person name="Ohkuma M."/>
            <person name="Fukiya S."/>
            <person name="Sakamoto M."/>
        </authorList>
    </citation>
    <scope>NUCLEOTIDE SEQUENCE [LARGE SCALE GENOMIC DNA]</scope>
    <source>
        <strain evidence="10">12BBH14</strain>
    </source>
</reference>
<evidence type="ECO:0000256" key="5">
    <source>
        <dbReference type="ARBA" id="ARBA00022741"/>
    </source>
</evidence>
<evidence type="ECO:0000259" key="8">
    <source>
        <dbReference type="PROSITE" id="PS50893"/>
    </source>
</evidence>
<sequence>MKIKLDHVSKYYDRKILDDLSLELEDVHALGIIGASGCGKSTLLRLLAGMERPQEGSIEVNGRRLQEGTVREYQNEIGYVFQKHNLFPHLTILENLVLILNKIKKVPGKEAEARAKQMLEQLHLKEEMNKRPDSISGGQAQRASIARALCTDPKLIFLDEPTAALDPVLTGEVLKAIRELKGSGKDFIFVTHELKFLRNFADHIIFLDKGKIVEEGPISCLWHPQTELLRNFVKEEDFYDDDNSGNL</sequence>
<keyword evidence="4" id="KW-1003">Cell membrane</keyword>
<keyword evidence="3" id="KW-0813">Transport</keyword>
<organism evidence="9 10">
    <name type="scientific">Claveliimonas bilis</name>
    <dbReference type="NCBI Taxonomy" id="3028070"/>
    <lineage>
        <taxon>Bacteria</taxon>
        <taxon>Bacillati</taxon>
        <taxon>Bacillota</taxon>
        <taxon>Clostridia</taxon>
        <taxon>Lachnospirales</taxon>
        <taxon>Lachnospiraceae</taxon>
        <taxon>Claveliimonas</taxon>
    </lineage>
</organism>
<dbReference type="Proteomes" id="UP001305815">
    <property type="component" value="Chromosome"/>
</dbReference>
<evidence type="ECO:0000256" key="7">
    <source>
        <dbReference type="ARBA" id="ARBA00023136"/>
    </source>
</evidence>
<evidence type="ECO:0000256" key="1">
    <source>
        <dbReference type="ARBA" id="ARBA00004202"/>
    </source>
</evidence>
<name>A0ABM8IAJ2_9FIRM</name>
<evidence type="ECO:0000256" key="6">
    <source>
        <dbReference type="ARBA" id="ARBA00022840"/>
    </source>
</evidence>
<dbReference type="SUPFAM" id="SSF52540">
    <property type="entry name" value="P-loop containing nucleoside triphosphate hydrolases"/>
    <property type="match status" value="1"/>
</dbReference>
<dbReference type="PROSITE" id="PS50893">
    <property type="entry name" value="ABC_TRANSPORTER_2"/>
    <property type="match status" value="1"/>
</dbReference>
<keyword evidence="6 9" id="KW-0067">ATP-binding</keyword>
<accession>A0ABM8IAJ2</accession>